<feature type="compositionally biased region" description="Basic and acidic residues" evidence="1">
    <location>
        <begin position="87"/>
        <end position="103"/>
    </location>
</feature>
<feature type="region of interest" description="Disordered" evidence="1">
    <location>
        <begin position="1"/>
        <end position="239"/>
    </location>
</feature>
<evidence type="ECO:0000313" key="3">
    <source>
        <dbReference type="Proteomes" id="UP000738349"/>
    </source>
</evidence>
<accession>A0A9P9DXH8</accession>
<comment type="caution">
    <text evidence="2">The sequence shown here is derived from an EMBL/GenBank/DDBJ whole genome shotgun (WGS) entry which is preliminary data.</text>
</comment>
<sequence length="239" mass="24897">MSDGIAPAIDKVGEPAPTAPEAEAAAPTLPTAAPTSKEPKPDEKKGDENQVEDGAKSVLKVGKPVEIMSVPQTPLNNGTPAGASPRPELKIDEEPKEKPKEEEAPFILGLKEPNSTPADSVSKNSEPIADKPAETATNGDSKDVEMTGALPSSASSESASREKRKLEEEPAVDTTNGDTSSEEKSGSEERADKKARVEDDASALAATNGKATKAKREKKVAPVVGKTARKTRSQGPVEV</sequence>
<dbReference type="EMBL" id="JAGMUV010000019">
    <property type="protein sequence ID" value="KAH7127540.1"/>
    <property type="molecule type" value="Genomic_DNA"/>
</dbReference>
<dbReference type="Proteomes" id="UP000738349">
    <property type="component" value="Unassembled WGS sequence"/>
</dbReference>
<protein>
    <submittedName>
        <fullName evidence="2">Uncharacterized protein</fullName>
    </submittedName>
</protein>
<feature type="compositionally biased region" description="Basic and acidic residues" evidence="1">
    <location>
        <begin position="37"/>
        <end position="48"/>
    </location>
</feature>
<dbReference type="AlphaFoldDB" id="A0A9P9DXH8"/>
<feature type="compositionally biased region" description="Basic and acidic residues" evidence="1">
    <location>
        <begin position="159"/>
        <end position="168"/>
    </location>
</feature>
<feature type="compositionally biased region" description="Polar residues" evidence="1">
    <location>
        <begin position="70"/>
        <end position="79"/>
    </location>
</feature>
<keyword evidence="3" id="KW-1185">Reference proteome</keyword>
<feature type="compositionally biased region" description="Polar residues" evidence="1">
    <location>
        <begin position="113"/>
        <end position="125"/>
    </location>
</feature>
<gene>
    <name evidence="2" type="ORF">EDB81DRAFT_907867</name>
</gene>
<reference evidence="2" key="1">
    <citation type="journal article" date="2021" name="Nat. Commun.">
        <title>Genetic determinants of endophytism in the Arabidopsis root mycobiome.</title>
        <authorList>
            <person name="Mesny F."/>
            <person name="Miyauchi S."/>
            <person name="Thiergart T."/>
            <person name="Pickel B."/>
            <person name="Atanasova L."/>
            <person name="Karlsson M."/>
            <person name="Huettel B."/>
            <person name="Barry K.W."/>
            <person name="Haridas S."/>
            <person name="Chen C."/>
            <person name="Bauer D."/>
            <person name="Andreopoulos W."/>
            <person name="Pangilinan J."/>
            <person name="LaButti K."/>
            <person name="Riley R."/>
            <person name="Lipzen A."/>
            <person name="Clum A."/>
            <person name="Drula E."/>
            <person name="Henrissat B."/>
            <person name="Kohler A."/>
            <person name="Grigoriev I.V."/>
            <person name="Martin F.M."/>
            <person name="Hacquard S."/>
        </authorList>
    </citation>
    <scope>NUCLEOTIDE SEQUENCE</scope>
    <source>
        <strain evidence="2">MPI-CAGE-AT-0147</strain>
    </source>
</reference>
<feature type="compositionally biased region" description="Low complexity" evidence="1">
    <location>
        <begin position="14"/>
        <end position="35"/>
    </location>
</feature>
<feature type="compositionally biased region" description="Basic and acidic residues" evidence="1">
    <location>
        <begin position="181"/>
        <end position="199"/>
    </location>
</feature>
<proteinExistence type="predicted"/>
<organism evidence="2 3">
    <name type="scientific">Dactylonectria macrodidyma</name>
    <dbReference type="NCBI Taxonomy" id="307937"/>
    <lineage>
        <taxon>Eukaryota</taxon>
        <taxon>Fungi</taxon>
        <taxon>Dikarya</taxon>
        <taxon>Ascomycota</taxon>
        <taxon>Pezizomycotina</taxon>
        <taxon>Sordariomycetes</taxon>
        <taxon>Hypocreomycetidae</taxon>
        <taxon>Hypocreales</taxon>
        <taxon>Nectriaceae</taxon>
        <taxon>Dactylonectria</taxon>
    </lineage>
</organism>
<evidence type="ECO:0000313" key="2">
    <source>
        <dbReference type="EMBL" id="KAH7127540.1"/>
    </source>
</evidence>
<dbReference type="OrthoDB" id="5235746at2759"/>
<evidence type="ECO:0000256" key="1">
    <source>
        <dbReference type="SAM" id="MobiDB-lite"/>
    </source>
</evidence>
<name>A0A9P9DXH8_9HYPO</name>